<keyword evidence="6" id="KW-1185">Reference proteome</keyword>
<dbReference type="EMBL" id="BAABYW010000001">
    <property type="protein sequence ID" value="GAA6407693.1"/>
    <property type="molecule type" value="Genomic_DNA"/>
</dbReference>
<feature type="region of interest" description="Disordered" evidence="4">
    <location>
        <begin position="190"/>
        <end position="313"/>
    </location>
</feature>
<reference evidence="5 6" key="1">
    <citation type="submission" date="2024-04" db="EMBL/GenBank/DDBJ databases">
        <title>Defined microbial consortia suppress multidrug-resistant proinflammatory Enterobacteriaceae via ecological control.</title>
        <authorList>
            <person name="Furuichi M."/>
            <person name="Kawaguchi T."/>
            <person name="Pust M."/>
            <person name="Yasuma K."/>
            <person name="Plichta D."/>
            <person name="Hasegawa N."/>
            <person name="Ohya T."/>
            <person name="Bhattarai S."/>
            <person name="Sasajima S."/>
            <person name="Aoto Y."/>
            <person name="Tuganbaev T."/>
            <person name="Yaginuma M."/>
            <person name="Ueda M."/>
            <person name="Okahashi N."/>
            <person name="Amafuji K."/>
            <person name="Kiridooshi Y."/>
            <person name="Sugita K."/>
            <person name="Strazar M."/>
            <person name="Skelly A."/>
            <person name="Suda W."/>
            <person name="Hattori M."/>
            <person name="Nakamoto N."/>
            <person name="Caballero S."/>
            <person name="Norman J."/>
            <person name="Olle B."/>
            <person name="Tanoue T."/>
            <person name="Arita M."/>
            <person name="Bucci V."/>
            <person name="Atarashi K."/>
            <person name="Xavier R."/>
            <person name="Honda K."/>
        </authorList>
    </citation>
    <scope>NUCLEOTIDE SEQUENCE [LARGE SCALE GENOMIC DNA]</scope>
    <source>
        <strain evidence="6">k04-0078-D8-1</strain>
    </source>
</reference>
<feature type="coiled-coil region" evidence="3">
    <location>
        <begin position="105"/>
        <end position="132"/>
    </location>
</feature>
<evidence type="ECO:0008006" key="7">
    <source>
        <dbReference type="Google" id="ProtNLM"/>
    </source>
</evidence>
<evidence type="ECO:0000313" key="5">
    <source>
        <dbReference type="EMBL" id="GAA6407693.1"/>
    </source>
</evidence>
<feature type="region of interest" description="Disordered" evidence="4">
    <location>
        <begin position="133"/>
        <end position="169"/>
    </location>
</feature>
<dbReference type="Proteomes" id="UP001600943">
    <property type="component" value="Unassembled WGS sequence"/>
</dbReference>
<comment type="caution">
    <text evidence="5">The sequence shown here is derived from an EMBL/GenBank/DDBJ whole genome shotgun (WGS) entry which is preliminary data.</text>
</comment>
<evidence type="ECO:0000313" key="6">
    <source>
        <dbReference type="Proteomes" id="UP001600943"/>
    </source>
</evidence>
<evidence type="ECO:0000256" key="4">
    <source>
        <dbReference type="SAM" id="MobiDB-lite"/>
    </source>
</evidence>
<protein>
    <recommendedName>
        <fullName evidence="7">HlyD family secretion protein</fullName>
    </recommendedName>
</protein>
<gene>
    <name evidence="5" type="ORF">K040078D81_18100</name>
</gene>
<dbReference type="Gene3D" id="2.40.420.20">
    <property type="match status" value="1"/>
</dbReference>
<evidence type="ECO:0000256" key="3">
    <source>
        <dbReference type="SAM" id="Coils"/>
    </source>
</evidence>
<dbReference type="RefSeq" id="WP_390404733.1">
    <property type="nucleotide sequence ID" value="NZ_BAABYW010000001.1"/>
</dbReference>
<organism evidence="5 6">
    <name type="scientific">Blautia hominis</name>
    <dbReference type="NCBI Taxonomy" id="2025493"/>
    <lineage>
        <taxon>Bacteria</taxon>
        <taxon>Bacillati</taxon>
        <taxon>Bacillota</taxon>
        <taxon>Clostridia</taxon>
        <taxon>Lachnospirales</taxon>
        <taxon>Lachnospiraceae</taxon>
        <taxon>Blautia</taxon>
    </lineage>
</organism>
<dbReference type="PANTHER" id="PTHR32347:SF14">
    <property type="entry name" value="EFFLUX SYSTEM COMPONENT YKNX-RELATED"/>
    <property type="match status" value="1"/>
</dbReference>
<keyword evidence="2 3" id="KW-0175">Coiled coil</keyword>
<proteinExistence type="predicted"/>
<evidence type="ECO:0000256" key="2">
    <source>
        <dbReference type="ARBA" id="ARBA00023054"/>
    </source>
</evidence>
<feature type="compositionally biased region" description="Pro residues" evidence="4">
    <location>
        <begin position="271"/>
        <end position="299"/>
    </location>
</feature>
<name>A0ABQ0B8H9_9FIRM</name>
<accession>A0ABQ0B8H9</accession>
<feature type="compositionally biased region" description="Pro residues" evidence="4">
    <location>
        <begin position="236"/>
        <end position="262"/>
    </location>
</feature>
<feature type="compositionally biased region" description="Polar residues" evidence="4">
    <location>
        <begin position="207"/>
        <end position="226"/>
    </location>
</feature>
<sequence>MKARNKKILIAVICVGAAALAGTGIWYGVKKMDQTKVDVYPVADLKQQIWGMSTSIDGTISSSVTQEVHLLDKQMVDQIYVQEGQEVVEGTPLLSYDMTLVNIDLEMEKINKEQLLVKKKGLEKELEKLKNANIIPDSQKSENDEDEGGSDGNIVGAGSKSGILPLGQKEINDGPYGRWAEAFSRMAAAQNARASADSGNSDRTDPNSRNPDNTDQNNSNPDNSGQGNPDNSNPDNPNPDNPNPDNPNPDNPNPDDPNPDNPNPDDSNPDNPNPDNPNPDNPNPDNPDPGNPDPDNPNPDDPDKPQKPSPTMVYDKLYGDITLETLPAQKIENAVPYKGTGTKEDPYYYLCKKDVKIQGAFLNMTAGYGTSDAKEKEPVYCILEVRDKDEEAGFLIAALCIDGSKITQKVEPQTWYLTHLGTYTEEEPPIPDEENPDGDMDGEEFPDEWDFMEEIPQDDIIDGYTKDELEKAITGKKKEIKTAELDIRGSDLKIKNVEKKLEDQTVESILNGVVKKVGDPSKGEVDGEAFLVVESSEGSYVKGLADEYQLQQLQPGSVLTGFTYESGLPIEAEIKEISNFPSSGNMYGYGREVSYYPFTAYIKNSDGLKNMEGVNLELPAETENPAGLYISKEFVRNKDGKDFVYVENKAHQLEKRTVQVGKNFYGSMLEIKSGLTEEDNIAFPYGKKVKEGVKVRRAAIEDLYNMY</sequence>
<dbReference type="InterPro" id="IPR050465">
    <property type="entry name" value="UPF0194_transport"/>
</dbReference>
<dbReference type="PANTHER" id="PTHR32347">
    <property type="entry name" value="EFFLUX SYSTEM COMPONENT YKNX-RELATED"/>
    <property type="match status" value="1"/>
</dbReference>
<evidence type="ECO:0000256" key="1">
    <source>
        <dbReference type="ARBA" id="ARBA00004196"/>
    </source>
</evidence>
<comment type="subcellular location">
    <subcellularLocation>
        <location evidence="1">Cell envelope</location>
    </subcellularLocation>
</comment>